<comment type="caution">
    <text evidence="3">The sequence shown here is derived from an EMBL/GenBank/DDBJ whole genome shotgun (WGS) entry which is preliminary data.</text>
</comment>
<evidence type="ECO:0000256" key="1">
    <source>
        <dbReference type="SAM" id="MobiDB-lite"/>
    </source>
</evidence>
<evidence type="ECO:0000313" key="3">
    <source>
        <dbReference type="EMBL" id="KAJ7705502.1"/>
    </source>
</evidence>
<feature type="domain" description="DUF6697" evidence="2">
    <location>
        <begin position="236"/>
        <end position="407"/>
    </location>
</feature>
<keyword evidence="4" id="KW-1185">Reference proteome</keyword>
<feature type="region of interest" description="Disordered" evidence="1">
    <location>
        <begin position="1"/>
        <end position="44"/>
    </location>
</feature>
<feature type="region of interest" description="Disordered" evidence="1">
    <location>
        <begin position="98"/>
        <end position="181"/>
    </location>
</feature>
<reference evidence="3" key="1">
    <citation type="submission" date="2023-03" db="EMBL/GenBank/DDBJ databases">
        <title>Massive genome expansion in bonnet fungi (Mycena s.s.) driven by repeated elements and novel gene families across ecological guilds.</title>
        <authorList>
            <consortium name="Lawrence Berkeley National Laboratory"/>
            <person name="Harder C.B."/>
            <person name="Miyauchi S."/>
            <person name="Viragh M."/>
            <person name="Kuo A."/>
            <person name="Thoen E."/>
            <person name="Andreopoulos B."/>
            <person name="Lu D."/>
            <person name="Skrede I."/>
            <person name="Drula E."/>
            <person name="Henrissat B."/>
            <person name="Morin E."/>
            <person name="Kohler A."/>
            <person name="Barry K."/>
            <person name="LaButti K."/>
            <person name="Morin E."/>
            <person name="Salamov A."/>
            <person name="Lipzen A."/>
            <person name="Mereny Z."/>
            <person name="Hegedus B."/>
            <person name="Baldrian P."/>
            <person name="Stursova M."/>
            <person name="Weitz H."/>
            <person name="Taylor A."/>
            <person name="Grigoriev I.V."/>
            <person name="Nagy L.G."/>
            <person name="Martin F."/>
            <person name="Kauserud H."/>
        </authorList>
    </citation>
    <scope>NUCLEOTIDE SEQUENCE</scope>
    <source>
        <strain evidence="3">CBHHK067</strain>
    </source>
</reference>
<feature type="compositionally biased region" description="Basic and acidic residues" evidence="1">
    <location>
        <begin position="98"/>
        <end position="111"/>
    </location>
</feature>
<gene>
    <name evidence="3" type="ORF">B0H17DRAFT_669993</name>
</gene>
<dbReference type="Pfam" id="PF20411">
    <property type="entry name" value="DUF6697"/>
    <property type="match status" value="1"/>
</dbReference>
<feature type="compositionally biased region" description="Polar residues" evidence="1">
    <location>
        <begin position="163"/>
        <end position="177"/>
    </location>
</feature>
<dbReference type="AlphaFoldDB" id="A0AAD7GUH9"/>
<sequence>MVDVKSPDDPSGGESLKSLSPENVERKATVKAELPPKVEASSTSEVAMLKALLAQRSAEYSKREVELRTQIFGVENQNKRLKLKRAADAKRIEALEAELARLKKSPDKDEKIEDSEDEGEQNETPSDPHTRLPPSSLTPPSMSPVADPPRSERPSRDAWRSLTPESSHGRSTSQDRNTGADVVAKDEVIDVIIKTEGEPDQFKRVTLIKSEDGNFDIWNVDGFGLGPTVEVDEKYNRGFTRKAFGGGHVVCYHHWEPKVGQETKTPFLTFNRSWNNALPEHPGMHGMGFFGMSGCPVKPQPLNFFVGEGTNDWRLSGTYNYTRWGEIAPHHISLLPPLVLDNWVHGLLSSQWGKSSIDDANETLKQARKVKFTTESVVEALHDGRLGIPFTILQCVGYPKEWFERLIYYEKHPKPKTKKAGKRRGPKAQGSPKKQAKTLQKGKHSVKREEEAEDETEDEDEDEDAWDASSQVGRDWDDGDSEHNNGPRRIAALPTRTSPRKLPRAMSVEL</sequence>
<organism evidence="3 4">
    <name type="scientific">Mycena rosella</name>
    <name type="common">Pink bonnet</name>
    <name type="synonym">Agaricus rosellus</name>
    <dbReference type="NCBI Taxonomy" id="1033263"/>
    <lineage>
        <taxon>Eukaryota</taxon>
        <taxon>Fungi</taxon>
        <taxon>Dikarya</taxon>
        <taxon>Basidiomycota</taxon>
        <taxon>Agaricomycotina</taxon>
        <taxon>Agaricomycetes</taxon>
        <taxon>Agaricomycetidae</taxon>
        <taxon>Agaricales</taxon>
        <taxon>Marasmiineae</taxon>
        <taxon>Mycenaceae</taxon>
        <taxon>Mycena</taxon>
    </lineage>
</organism>
<name>A0AAD7GUH9_MYCRO</name>
<feature type="compositionally biased region" description="Acidic residues" evidence="1">
    <location>
        <begin position="451"/>
        <end position="466"/>
    </location>
</feature>
<dbReference type="EMBL" id="JARKIE010000008">
    <property type="protein sequence ID" value="KAJ7705502.1"/>
    <property type="molecule type" value="Genomic_DNA"/>
</dbReference>
<feature type="compositionally biased region" description="Basic and acidic residues" evidence="1">
    <location>
        <begin position="149"/>
        <end position="159"/>
    </location>
</feature>
<feature type="compositionally biased region" description="Low complexity" evidence="1">
    <location>
        <begin position="132"/>
        <end position="144"/>
    </location>
</feature>
<proteinExistence type="predicted"/>
<accession>A0AAD7GUH9</accession>
<dbReference type="Proteomes" id="UP001221757">
    <property type="component" value="Unassembled WGS sequence"/>
</dbReference>
<feature type="compositionally biased region" description="Acidic residues" evidence="1">
    <location>
        <begin position="112"/>
        <end position="121"/>
    </location>
</feature>
<feature type="compositionally biased region" description="Basic and acidic residues" evidence="1">
    <location>
        <begin position="23"/>
        <end position="36"/>
    </location>
</feature>
<feature type="compositionally biased region" description="Basic residues" evidence="1">
    <location>
        <begin position="434"/>
        <end position="446"/>
    </location>
</feature>
<feature type="region of interest" description="Disordered" evidence="1">
    <location>
        <begin position="414"/>
        <end position="510"/>
    </location>
</feature>
<evidence type="ECO:0000313" key="4">
    <source>
        <dbReference type="Proteomes" id="UP001221757"/>
    </source>
</evidence>
<evidence type="ECO:0000259" key="2">
    <source>
        <dbReference type="Pfam" id="PF20411"/>
    </source>
</evidence>
<dbReference type="InterPro" id="IPR046520">
    <property type="entry name" value="DUF6697"/>
</dbReference>
<feature type="compositionally biased region" description="Basic residues" evidence="1">
    <location>
        <begin position="414"/>
        <end position="426"/>
    </location>
</feature>
<protein>
    <recommendedName>
        <fullName evidence="2">DUF6697 domain-containing protein</fullName>
    </recommendedName>
</protein>